<proteinExistence type="inferred from homology"/>
<dbReference type="InterPro" id="IPR050953">
    <property type="entry name" value="N4_N6_ade-DNA_methylase"/>
</dbReference>
<reference evidence="8" key="1">
    <citation type="journal article" date="2014" name="Int. J. Syst. Evol. Microbiol.">
        <title>Complete genome sequence of Corynebacterium casei LMG S-19264T (=DSM 44701T), isolated from a smear-ripened cheese.</title>
        <authorList>
            <consortium name="US DOE Joint Genome Institute (JGI-PGF)"/>
            <person name="Walter F."/>
            <person name="Albersmeier A."/>
            <person name="Kalinowski J."/>
            <person name="Ruckert C."/>
        </authorList>
    </citation>
    <scope>NUCLEOTIDE SEQUENCE</scope>
    <source>
        <strain evidence="8">VKM Ac-1020</strain>
    </source>
</reference>
<dbReference type="PANTHER" id="PTHR33841:SF5">
    <property type="entry name" value="DNA METHYLASE (MODIFICATION METHYLASE) (METHYLTRANSFERASE)-RELATED"/>
    <property type="match status" value="1"/>
</dbReference>
<dbReference type="InterPro" id="IPR002052">
    <property type="entry name" value="DNA_methylase_N6_adenine_CS"/>
</dbReference>
<comment type="similarity">
    <text evidence="1">Belongs to the N(4)/N(6)-methyltransferase family.</text>
</comment>
<evidence type="ECO:0000256" key="3">
    <source>
        <dbReference type="ARBA" id="ARBA00022603"/>
    </source>
</evidence>
<dbReference type="PROSITE" id="PS00092">
    <property type="entry name" value="N6_MTASE"/>
    <property type="match status" value="1"/>
</dbReference>
<sequence length="563" mass="62562">MSAPIVEGKATFALHGHNPDVLTCIANLSNDEVFTPPEFANQMLDTLEQGWAESNDGAVIWSDPTVTFLDPFTKSGVFLREITRRLTDGLADVIPDLEERVDHILTKQVFGIAITQLTALLARRSVYCSRDATGPHSIAKSFDRDWGNIWFERTEHTWEGGRREFRADPLTGREIAVFTNRRCRFCGASESEYARDDALETHAYAFIHASDIRARIAELFGADMQFDVIIGNPPYQLSTGGTGGNGTQARPLYPRFVEQAKAMEPRFVVMVTPSRWFSGGMGLDSFRESMLADTRLRTIADYPDSSDVFPGTQIKGGISYWLWDRDGAGDVTVETYGTAGLVSSSTRSLVEKGSDVFIRYNEGVSILRKVMSVEHEGGEVVFSLPPEKRFMNLVSSIGSFGLDTGFRGNPDSREGDVKVYRNGGVGWIERSAIPRDSPDIDAWKVFVPAAGSGSDSFPHSILGKPFVGSPGTASSWTYMYVGPLESENTARSVCSYIATRFFRFLVLLHKPTQHATRPVYTFVPMQKFSEHWSDDALYEKYALNSAEIAFIESMIRPMELGNE</sequence>
<comment type="catalytic activity">
    <reaction evidence="6">
        <text>a 2'-deoxyadenosine in DNA + S-adenosyl-L-methionine = an N(6)-methyl-2'-deoxyadenosine in DNA + S-adenosyl-L-homocysteine + H(+)</text>
        <dbReference type="Rhea" id="RHEA:15197"/>
        <dbReference type="Rhea" id="RHEA-COMP:12418"/>
        <dbReference type="Rhea" id="RHEA-COMP:12419"/>
        <dbReference type="ChEBI" id="CHEBI:15378"/>
        <dbReference type="ChEBI" id="CHEBI:57856"/>
        <dbReference type="ChEBI" id="CHEBI:59789"/>
        <dbReference type="ChEBI" id="CHEBI:90615"/>
        <dbReference type="ChEBI" id="CHEBI:90616"/>
        <dbReference type="EC" id="2.1.1.72"/>
    </reaction>
</comment>
<keyword evidence="8" id="KW-0255">Endonuclease</keyword>
<dbReference type="Gene3D" id="3.40.50.150">
    <property type="entry name" value="Vaccinia Virus protein VP39"/>
    <property type="match status" value="1"/>
</dbReference>
<organism evidence="8 9">
    <name type="scientific">Microbacterium barkeri</name>
    <dbReference type="NCBI Taxonomy" id="33917"/>
    <lineage>
        <taxon>Bacteria</taxon>
        <taxon>Bacillati</taxon>
        <taxon>Actinomycetota</taxon>
        <taxon>Actinomycetes</taxon>
        <taxon>Micrococcales</taxon>
        <taxon>Microbacteriaceae</taxon>
        <taxon>Microbacterium</taxon>
    </lineage>
</organism>
<dbReference type="PANTHER" id="PTHR33841">
    <property type="entry name" value="DNA METHYLTRANSFERASE YEEA-RELATED"/>
    <property type="match status" value="1"/>
</dbReference>
<dbReference type="GO" id="GO:0004519">
    <property type="term" value="F:endonuclease activity"/>
    <property type="evidence" value="ECO:0007669"/>
    <property type="project" value="UniProtKB-KW"/>
</dbReference>
<reference evidence="8" key="2">
    <citation type="submission" date="2023-01" db="EMBL/GenBank/DDBJ databases">
        <authorList>
            <person name="Sun Q."/>
            <person name="Evtushenko L."/>
        </authorList>
    </citation>
    <scope>NUCLEOTIDE SEQUENCE</scope>
    <source>
        <strain evidence="8">VKM Ac-1020</strain>
    </source>
</reference>
<name>A0A9W6H331_9MICO</name>
<evidence type="ECO:0000313" key="9">
    <source>
        <dbReference type="Proteomes" id="UP001142462"/>
    </source>
</evidence>
<keyword evidence="9" id="KW-1185">Reference proteome</keyword>
<protein>
    <recommendedName>
        <fullName evidence="2">site-specific DNA-methyltransferase (adenine-specific)</fullName>
        <ecNumber evidence="2">2.1.1.72</ecNumber>
    </recommendedName>
</protein>
<keyword evidence="8" id="KW-0540">Nuclease</keyword>
<dbReference type="InterPro" id="IPR029063">
    <property type="entry name" value="SAM-dependent_MTases_sf"/>
</dbReference>
<dbReference type="PRINTS" id="PR00507">
    <property type="entry name" value="N12N6MTFRASE"/>
</dbReference>
<feature type="domain" description="Type II methyltransferase M.TaqI-like" evidence="7">
    <location>
        <begin position="107"/>
        <end position="309"/>
    </location>
</feature>
<dbReference type="SUPFAM" id="SSF53335">
    <property type="entry name" value="S-adenosyl-L-methionine-dependent methyltransferases"/>
    <property type="match status" value="1"/>
</dbReference>
<dbReference type="GO" id="GO:0006304">
    <property type="term" value="P:DNA modification"/>
    <property type="evidence" value="ECO:0007669"/>
    <property type="project" value="InterPro"/>
</dbReference>
<dbReference type="GO" id="GO:0009007">
    <property type="term" value="F:site-specific DNA-methyltransferase (adenine-specific) activity"/>
    <property type="evidence" value="ECO:0007669"/>
    <property type="project" value="UniProtKB-EC"/>
</dbReference>
<keyword evidence="4" id="KW-0808">Transferase</keyword>
<keyword evidence="8" id="KW-0378">Hydrolase</keyword>
<dbReference type="EC" id="2.1.1.72" evidence="2"/>
<dbReference type="GO" id="GO:0032259">
    <property type="term" value="P:methylation"/>
    <property type="evidence" value="ECO:0007669"/>
    <property type="project" value="UniProtKB-KW"/>
</dbReference>
<dbReference type="Pfam" id="PF07669">
    <property type="entry name" value="Eco57I"/>
    <property type="match status" value="1"/>
</dbReference>
<dbReference type="Proteomes" id="UP001142462">
    <property type="component" value="Unassembled WGS sequence"/>
</dbReference>
<comment type="caution">
    <text evidence="8">The sequence shown here is derived from an EMBL/GenBank/DDBJ whole genome shotgun (WGS) entry which is preliminary data.</text>
</comment>
<dbReference type="AlphaFoldDB" id="A0A9W6H331"/>
<keyword evidence="5" id="KW-0949">S-adenosyl-L-methionine</keyword>
<dbReference type="RefSeq" id="WP_271173155.1">
    <property type="nucleotide sequence ID" value="NZ_BSEJ01000006.1"/>
</dbReference>
<evidence type="ECO:0000256" key="5">
    <source>
        <dbReference type="ARBA" id="ARBA00022691"/>
    </source>
</evidence>
<dbReference type="GO" id="GO:0003676">
    <property type="term" value="F:nucleic acid binding"/>
    <property type="evidence" value="ECO:0007669"/>
    <property type="project" value="InterPro"/>
</dbReference>
<evidence type="ECO:0000256" key="2">
    <source>
        <dbReference type="ARBA" id="ARBA00011900"/>
    </source>
</evidence>
<dbReference type="EMBL" id="BSEJ01000006">
    <property type="protein sequence ID" value="GLJ61446.1"/>
    <property type="molecule type" value="Genomic_DNA"/>
</dbReference>
<dbReference type="InterPro" id="IPR011639">
    <property type="entry name" value="MethylTrfase_TaqI-like_dom"/>
</dbReference>
<accession>A0A9W6H331</accession>
<evidence type="ECO:0000313" key="8">
    <source>
        <dbReference type="EMBL" id="GLJ61446.1"/>
    </source>
</evidence>
<gene>
    <name evidence="8" type="ORF">GCM10017576_15750</name>
</gene>
<evidence type="ECO:0000256" key="6">
    <source>
        <dbReference type="ARBA" id="ARBA00047942"/>
    </source>
</evidence>
<evidence type="ECO:0000256" key="1">
    <source>
        <dbReference type="ARBA" id="ARBA00006594"/>
    </source>
</evidence>
<keyword evidence="3" id="KW-0489">Methyltransferase</keyword>
<evidence type="ECO:0000256" key="4">
    <source>
        <dbReference type="ARBA" id="ARBA00022679"/>
    </source>
</evidence>
<evidence type="ECO:0000259" key="7">
    <source>
        <dbReference type="Pfam" id="PF07669"/>
    </source>
</evidence>